<reference evidence="1" key="2">
    <citation type="submission" date="2020-09" db="EMBL/GenBank/DDBJ databases">
        <authorList>
            <person name="Sun Q."/>
            <person name="Zhou Y."/>
        </authorList>
    </citation>
    <scope>NUCLEOTIDE SEQUENCE</scope>
    <source>
        <strain evidence="1">CGMCC 1.15095</strain>
    </source>
</reference>
<evidence type="ECO:0000313" key="2">
    <source>
        <dbReference type="Proteomes" id="UP000608154"/>
    </source>
</evidence>
<evidence type="ECO:0000313" key="1">
    <source>
        <dbReference type="EMBL" id="GGC06582.1"/>
    </source>
</evidence>
<dbReference type="Proteomes" id="UP000608154">
    <property type="component" value="Unassembled WGS sequence"/>
</dbReference>
<dbReference type="AlphaFoldDB" id="A0A916X584"/>
<organism evidence="1 2">
    <name type="scientific">Novosphingobium endophyticum</name>
    <dbReference type="NCBI Taxonomy" id="1955250"/>
    <lineage>
        <taxon>Bacteria</taxon>
        <taxon>Pseudomonadati</taxon>
        <taxon>Pseudomonadota</taxon>
        <taxon>Alphaproteobacteria</taxon>
        <taxon>Sphingomonadales</taxon>
        <taxon>Sphingomonadaceae</taxon>
        <taxon>Novosphingobium</taxon>
    </lineage>
</organism>
<accession>A0A916X584</accession>
<proteinExistence type="predicted"/>
<dbReference type="EMBL" id="BMHK01000018">
    <property type="protein sequence ID" value="GGC06582.1"/>
    <property type="molecule type" value="Genomic_DNA"/>
</dbReference>
<gene>
    <name evidence="1" type="ORF">GCM10011494_26500</name>
</gene>
<name>A0A916X584_9SPHN</name>
<protein>
    <submittedName>
        <fullName evidence="1">Uncharacterized protein</fullName>
    </submittedName>
</protein>
<comment type="caution">
    <text evidence="1">The sequence shown here is derived from an EMBL/GenBank/DDBJ whole genome shotgun (WGS) entry which is preliminary data.</text>
</comment>
<reference evidence="1" key="1">
    <citation type="journal article" date="2014" name="Int. J. Syst. Evol. Microbiol.">
        <title>Complete genome sequence of Corynebacterium casei LMG S-19264T (=DSM 44701T), isolated from a smear-ripened cheese.</title>
        <authorList>
            <consortium name="US DOE Joint Genome Institute (JGI-PGF)"/>
            <person name="Walter F."/>
            <person name="Albersmeier A."/>
            <person name="Kalinowski J."/>
            <person name="Ruckert C."/>
        </authorList>
    </citation>
    <scope>NUCLEOTIDE SEQUENCE</scope>
    <source>
        <strain evidence="1">CGMCC 1.15095</strain>
    </source>
</reference>
<keyword evidence="2" id="KW-1185">Reference proteome</keyword>
<sequence length="69" mass="7701">MLAARGPSEKRKRGYHMRFDLIDADPDADRDPAIGQIVEAVHHEHFAGEVRHAFQSLLHTGKPGCAGRR</sequence>